<feature type="region of interest" description="Disordered" evidence="1">
    <location>
        <begin position="363"/>
        <end position="439"/>
    </location>
</feature>
<reference evidence="3 4" key="1">
    <citation type="journal article" date="2018" name="Nat. Biotechnol.">
        <title>A standardized bacterial taxonomy based on genome phylogeny substantially revises the tree of life.</title>
        <authorList>
            <person name="Parks D.H."/>
            <person name="Chuvochina M."/>
            <person name="Waite D.W."/>
            <person name="Rinke C."/>
            <person name="Skarshewski A."/>
            <person name="Chaumeil P.A."/>
            <person name="Hugenholtz P."/>
        </authorList>
    </citation>
    <scope>NUCLEOTIDE SEQUENCE [LARGE SCALE GENOMIC DNA]</scope>
    <source>
        <strain evidence="3">UBA8844</strain>
    </source>
</reference>
<dbReference type="InterPro" id="IPR025605">
    <property type="entry name" value="OST-HTH/LOTUS_dom"/>
</dbReference>
<feature type="region of interest" description="Disordered" evidence="1">
    <location>
        <begin position="681"/>
        <end position="757"/>
    </location>
</feature>
<feature type="region of interest" description="Disordered" evidence="1">
    <location>
        <begin position="272"/>
        <end position="342"/>
    </location>
</feature>
<dbReference type="Pfam" id="PF01936">
    <property type="entry name" value="NYN"/>
    <property type="match status" value="1"/>
</dbReference>
<feature type="compositionally biased region" description="Low complexity" evidence="1">
    <location>
        <begin position="379"/>
        <end position="394"/>
    </location>
</feature>
<feature type="compositionally biased region" description="Basic and acidic residues" evidence="1">
    <location>
        <begin position="412"/>
        <end position="421"/>
    </location>
</feature>
<protein>
    <submittedName>
        <fullName evidence="3">NYN domain-containing protein</fullName>
    </submittedName>
</protein>
<dbReference type="InterPro" id="IPR021139">
    <property type="entry name" value="NYN"/>
</dbReference>
<dbReference type="PANTHER" id="PTHR35811:SF1">
    <property type="entry name" value="HTH OST-TYPE DOMAIN-CONTAINING PROTEIN"/>
    <property type="match status" value="1"/>
</dbReference>
<dbReference type="Proteomes" id="UP000264071">
    <property type="component" value="Unassembled WGS sequence"/>
</dbReference>
<evidence type="ECO:0000313" key="4">
    <source>
        <dbReference type="Proteomes" id="UP000264071"/>
    </source>
</evidence>
<dbReference type="EMBL" id="DPIY01000011">
    <property type="protein sequence ID" value="HCT58732.1"/>
    <property type="molecule type" value="Genomic_DNA"/>
</dbReference>
<evidence type="ECO:0000256" key="1">
    <source>
        <dbReference type="SAM" id="MobiDB-lite"/>
    </source>
</evidence>
<comment type="caution">
    <text evidence="3">The sequence shown here is derived from an EMBL/GenBank/DDBJ whole genome shotgun (WGS) entry which is preliminary data.</text>
</comment>
<feature type="compositionally biased region" description="Low complexity" evidence="1">
    <location>
        <begin position="686"/>
        <end position="735"/>
    </location>
</feature>
<dbReference type="Gene3D" id="3.40.50.1010">
    <property type="entry name" value="5'-nuclease"/>
    <property type="match status" value="1"/>
</dbReference>
<dbReference type="AlphaFoldDB" id="A0A3D4VDC7"/>
<feature type="compositionally biased region" description="Basic and acidic residues" evidence="1">
    <location>
        <begin position="294"/>
        <end position="308"/>
    </location>
</feature>
<feature type="region of interest" description="Disordered" evidence="1">
    <location>
        <begin position="1"/>
        <end position="37"/>
    </location>
</feature>
<name>A0A3D4VDC7_9BACT</name>
<dbReference type="CDD" id="cd11297">
    <property type="entry name" value="PIN_LabA-like_N_1"/>
    <property type="match status" value="1"/>
</dbReference>
<dbReference type="PROSITE" id="PS51644">
    <property type="entry name" value="HTH_OST"/>
    <property type="match status" value="1"/>
</dbReference>
<gene>
    <name evidence="3" type="ORF">DGD08_16115</name>
</gene>
<evidence type="ECO:0000259" key="2">
    <source>
        <dbReference type="PROSITE" id="PS51644"/>
    </source>
</evidence>
<accession>A0A3D4VDC7</accession>
<dbReference type="GO" id="GO:0004540">
    <property type="term" value="F:RNA nuclease activity"/>
    <property type="evidence" value="ECO:0007669"/>
    <property type="project" value="InterPro"/>
</dbReference>
<feature type="compositionally biased region" description="Low complexity" evidence="1">
    <location>
        <begin position="422"/>
        <end position="439"/>
    </location>
</feature>
<proteinExistence type="predicted"/>
<sequence>MSRHLPRSGAPSPSRSVAPFHRGPQAVAPMTSPNAAPPAHAPNAALLIDFDNVTMGIRSDLQEELKNLLSSDIVKGKVAVRRAYADWRRYPQYIVPLTEASIDLIFAPAYGSSKKNATDIRLAIDALELVFTRPEIGTFVLLSGDSDFSSMVIKLKEYGKYVIGVGIRESSSDLLVMNCDEYYSYNALAGLVKTGEDETTRWDPWQLVTEAIGRMKRNGDVMRSDRLKQVMQEIDSSFDEKNLGHPKFSRFVQEAQQRGLLHVTKLDSGQLEVDAPEGTPSALVPSTPAASADAEPRRDGERDRDDRRGRRGRRGRGRDRFDRDREPQEGTSNGEVSSAADGTEVPLDVTAEVAIPQTGLIVPEGIRPLPGEETAGVSEGDVATEAADDAAGATAEERAERRDRGRRRGRGRDRFRDRGPRAESGAEPGAPGADTGAAVAAPTAVAPVASTPAPGGHALGAPFGTPVADTVGRSGERLTRSDAFDLVRRSVESLVSGDAVTSASAARQRAVELLGRDSESLSARMFERILQDAHDANLIDLRRRGDDWELARAADAASIVEQLKTVDDAQKAAAAALAASQPAAPRGMGARGVSGRGMGARGKSAGLPPELLMVGVVGAAPVVTPAAVVPTPAPAVIPAAVATPVVVETPVAAATEPAAAVSDAPKGAAVAPAPAARKTAAKKAAKAPAKAPAKSAAPKAAAKAPAAKSAVKTPAKAPAKAPAAKTAAKAPAAKSPAKKAAAKAPAKAPAKKAAARK</sequence>
<dbReference type="PANTHER" id="PTHR35811">
    <property type="entry name" value="SLR1870 PROTEIN"/>
    <property type="match status" value="1"/>
</dbReference>
<organism evidence="3 4">
    <name type="scientific">Gemmatimonas aurantiaca</name>
    <dbReference type="NCBI Taxonomy" id="173480"/>
    <lineage>
        <taxon>Bacteria</taxon>
        <taxon>Pseudomonadati</taxon>
        <taxon>Gemmatimonadota</taxon>
        <taxon>Gemmatimonadia</taxon>
        <taxon>Gemmatimonadales</taxon>
        <taxon>Gemmatimonadaceae</taxon>
        <taxon>Gemmatimonas</taxon>
    </lineage>
</organism>
<evidence type="ECO:0000313" key="3">
    <source>
        <dbReference type="EMBL" id="HCT58732.1"/>
    </source>
</evidence>
<feature type="domain" description="HTH OST-type" evidence="2">
    <location>
        <begin position="200"/>
        <end position="277"/>
    </location>
</feature>
<feature type="compositionally biased region" description="Basic and acidic residues" evidence="1">
    <location>
        <begin position="318"/>
        <end position="328"/>
    </location>
</feature>